<feature type="region of interest" description="Disordered" evidence="1">
    <location>
        <begin position="126"/>
        <end position="211"/>
    </location>
</feature>
<feature type="region of interest" description="Disordered" evidence="1">
    <location>
        <begin position="29"/>
        <end position="71"/>
    </location>
</feature>
<keyword evidence="3" id="KW-1185">Reference proteome</keyword>
<evidence type="ECO:0000313" key="3">
    <source>
        <dbReference type="Proteomes" id="UP001159405"/>
    </source>
</evidence>
<feature type="compositionally biased region" description="Pro residues" evidence="1">
    <location>
        <begin position="169"/>
        <end position="178"/>
    </location>
</feature>
<gene>
    <name evidence="2" type="ORF">PLOB_00045178</name>
</gene>
<reference evidence="2 3" key="1">
    <citation type="submission" date="2022-05" db="EMBL/GenBank/DDBJ databases">
        <authorList>
            <consortium name="Genoscope - CEA"/>
            <person name="William W."/>
        </authorList>
    </citation>
    <scope>NUCLEOTIDE SEQUENCE [LARGE SCALE GENOMIC DNA]</scope>
</reference>
<sequence>MLGAGEKDPPETDWLASHQDRLRDAYLKAGEHLRQQADARKATSDKSTNDQPIEKRPVCLPTQSSRGRNKIQDAWDPTLYKVQETPGPTGAVYTVAPAHGDGPSKRVYRTLMRPCHRQVQPCLDTNPIVPTDLISPRARHNGVPTEPQDDEEEIIVMRRRPHPVLNTAPPEPCEPVNPPEESETSEPPTTLRRSTRTTAGQHSNPHRAPRSAVNNSVTLTVKDFPVYFILLFWFLAYSLW</sequence>
<name>A0ABN8PM06_9CNID</name>
<feature type="compositionally biased region" description="Basic and acidic residues" evidence="1">
    <location>
        <begin position="29"/>
        <end position="57"/>
    </location>
</feature>
<feature type="compositionally biased region" description="Low complexity" evidence="1">
    <location>
        <begin position="185"/>
        <end position="198"/>
    </location>
</feature>
<dbReference type="Proteomes" id="UP001159405">
    <property type="component" value="Unassembled WGS sequence"/>
</dbReference>
<protein>
    <submittedName>
        <fullName evidence="2">Uncharacterized protein</fullName>
    </submittedName>
</protein>
<evidence type="ECO:0000313" key="2">
    <source>
        <dbReference type="EMBL" id="CAH3146627.1"/>
    </source>
</evidence>
<accession>A0ABN8PM06</accession>
<proteinExistence type="predicted"/>
<dbReference type="EMBL" id="CALNXK010000079">
    <property type="protein sequence ID" value="CAH3146627.1"/>
    <property type="molecule type" value="Genomic_DNA"/>
</dbReference>
<comment type="caution">
    <text evidence="2">The sequence shown here is derived from an EMBL/GenBank/DDBJ whole genome shotgun (WGS) entry which is preliminary data.</text>
</comment>
<organism evidence="2 3">
    <name type="scientific">Porites lobata</name>
    <dbReference type="NCBI Taxonomy" id="104759"/>
    <lineage>
        <taxon>Eukaryota</taxon>
        <taxon>Metazoa</taxon>
        <taxon>Cnidaria</taxon>
        <taxon>Anthozoa</taxon>
        <taxon>Hexacorallia</taxon>
        <taxon>Scleractinia</taxon>
        <taxon>Fungiina</taxon>
        <taxon>Poritidae</taxon>
        <taxon>Porites</taxon>
    </lineage>
</organism>
<evidence type="ECO:0000256" key="1">
    <source>
        <dbReference type="SAM" id="MobiDB-lite"/>
    </source>
</evidence>